<dbReference type="AlphaFoldDB" id="A0A562T0S0"/>
<dbReference type="InterPro" id="IPR002053">
    <property type="entry name" value="Glyco_hydro_25"/>
</dbReference>
<dbReference type="Proteomes" id="UP000320593">
    <property type="component" value="Unassembled WGS sequence"/>
</dbReference>
<dbReference type="PROSITE" id="PS00953">
    <property type="entry name" value="GLYCOSYL_HYDROL_F25_1"/>
    <property type="match status" value="1"/>
</dbReference>
<gene>
    <name evidence="5" type="ORF">JM93_02406</name>
</gene>
<evidence type="ECO:0000256" key="3">
    <source>
        <dbReference type="ARBA" id="ARBA00023295"/>
    </source>
</evidence>
<sequence length="212" mass="23333">MSETGQRGIDVSHYQGTVNWQGVAASGIDFAYLKATEGTGYTDPTFKQNWSGCQEYALKCGGYHYFLPRDSFLQQAEAIVQAMRSVGYSRTTDLPPAIDCEEMDGCSAAEYVHALAGLVSLVERFLCVRPMIYTNPSFWDGLGNPDFSEYPLWLAQYTDAQSPTVPAPWSSYTIWQYSDQGTVSGIGGFCDCDLANSSLNVSPPGTSILKWY</sequence>
<keyword evidence="2 4" id="KW-0378">Hydrolase</keyword>
<dbReference type="GO" id="GO:0003796">
    <property type="term" value="F:lysozyme activity"/>
    <property type="evidence" value="ECO:0007669"/>
    <property type="project" value="UniProtKB-EC"/>
</dbReference>
<dbReference type="PANTHER" id="PTHR34135">
    <property type="entry name" value="LYSOZYME"/>
    <property type="match status" value="1"/>
</dbReference>
<reference evidence="5 6" key="1">
    <citation type="submission" date="2019-07" db="EMBL/GenBank/DDBJ databases">
        <title>Genomic Encyclopedia of Archaeal and Bacterial Type Strains, Phase II (KMG-II): from individual species to whole genera.</title>
        <authorList>
            <person name="Goeker M."/>
        </authorList>
    </citation>
    <scope>NUCLEOTIDE SEQUENCE [LARGE SCALE GENOMIC DNA]</scope>
    <source>
        <strain evidence="5 6">ATCC BAA-252</strain>
    </source>
</reference>
<dbReference type="PROSITE" id="PS51904">
    <property type="entry name" value="GLYCOSYL_HYDROL_F25_2"/>
    <property type="match status" value="1"/>
</dbReference>
<dbReference type="Pfam" id="PF01183">
    <property type="entry name" value="Glyco_hydro_25"/>
    <property type="match status" value="1"/>
</dbReference>
<dbReference type="GO" id="GO:0016998">
    <property type="term" value="P:cell wall macromolecule catabolic process"/>
    <property type="evidence" value="ECO:0007669"/>
    <property type="project" value="InterPro"/>
</dbReference>
<evidence type="ECO:0000256" key="4">
    <source>
        <dbReference type="RuleBase" id="RU361176"/>
    </source>
</evidence>
<dbReference type="EC" id="3.2.1.17" evidence="4"/>
<name>A0A562T0S0_9HYPH</name>
<keyword evidence="6" id="KW-1185">Reference proteome</keyword>
<dbReference type="InterPro" id="IPR018077">
    <property type="entry name" value="Glyco_hydro_fam25_subgr"/>
</dbReference>
<evidence type="ECO:0000256" key="1">
    <source>
        <dbReference type="ARBA" id="ARBA00010646"/>
    </source>
</evidence>
<evidence type="ECO:0000313" key="5">
    <source>
        <dbReference type="EMBL" id="TWI87167.1"/>
    </source>
</evidence>
<keyword evidence="3 4" id="KW-0326">Glycosidase</keyword>
<dbReference type="EMBL" id="VLLF01000005">
    <property type="protein sequence ID" value="TWI87167.1"/>
    <property type="molecule type" value="Genomic_DNA"/>
</dbReference>
<dbReference type="SUPFAM" id="SSF51445">
    <property type="entry name" value="(Trans)glycosidases"/>
    <property type="match status" value="1"/>
</dbReference>
<evidence type="ECO:0000313" key="6">
    <source>
        <dbReference type="Proteomes" id="UP000320593"/>
    </source>
</evidence>
<evidence type="ECO:0000256" key="2">
    <source>
        <dbReference type="ARBA" id="ARBA00022801"/>
    </source>
</evidence>
<comment type="similarity">
    <text evidence="1 4">Belongs to the glycosyl hydrolase 25 family.</text>
</comment>
<dbReference type="OrthoDB" id="9798192at2"/>
<organism evidence="5 6">
    <name type="scientific">Roseibium hamelinense</name>
    <dbReference type="NCBI Taxonomy" id="150831"/>
    <lineage>
        <taxon>Bacteria</taxon>
        <taxon>Pseudomonadati</taxon>
        <taxon>Pseudomonadota</taxon>
        <taxon>Alphaproteobacteria</taxon>
        <taxon>Hyphomicrobiales</taxon>
        <taxon>Stappiaceae</taxon>
        <taxon>Roseibium</taxon>
    </lineage>
</organism>
<dbReference type="PANTHER" id="PTHR34135:SF2">
    <property type="entry name" value="LYSOZYME"/>
    <property type="match status" value="1"/>
</dbReference>
<comment type="catalytic activity">
    <reaction evidence="4">
        <text>Hydrolysis of (1-&gt;4)-beta-linkages between N-acetylmuramic acid and N-acetyl-D-glucosamine residues in a peptidoglycan and between N-acetyl-D-glucosamine residues in chitodextrins.</text>
        <dbReference type="EC" id="3.2.1.17"/>
    </reaction>
</comment>
<dbReference type="GO" id="GO:0009253">
    <property type="term" value="P:peptidoglycan catabolic process"/>
    <property type="evidence" value="ECO:0007669"/>
    <property type="project" value="InterPro"/>
</dbReference>
<dbReference type="GO" id="GO:0016052">
    <property type="term" value="P:carbohydrate catabolic process"/>
    <property type="evidence" value="ECO:0007669"/>
    <property type="project" value="TreeGrafter"/>
</dbReference>
<dbReference type="RefSeq" id="WP_145343526.1">
    <property type="nucleotide sequence ID" value="NZ_SMLY01000082.1"/>
</dbReference>
<dbReference type="InterPro" id="IPR008270">
    <property type="entry name" value="Glyco_hydro_25_AS"/>
</dbReference>
<accession>A0A562T0S0</accession>
<dbReference type="SMART" id="SM00641">
    <property type="entry name" value="Glyco_25"/>
    <property type="match status" value="1"/>
</dbReference>
<protein>
    <recommendedName>
        <fullName evidence="4">Lysozyme</fullName>
        <ecNumber evidence="4">3.2.1.17</ecNumber>
    </recommendedName>
</protein>
<dbReference type="InterPro" id="IPR017853">
    <property type="entry name" value="GH"/>
</dbReference>
<proteinExistence type="inferred from homology"/>
<comment type="caution">
    <text evidence="5">The sequence shown here is derived from an EMBL/GenBank/DDBJ whole genome shotgun (WGS) entry which is preliminary data.</text>
</comment>
<dbReference type="Gene3D" id="3.20.20.80">
    <property type="entry name" value="Glycosidases"/>
    <property type="match status" value="1"/>
</dbReference>